<name>A0AAE0JKS8_9PEZI</name>
<reference evidence="1" key="2">
    <citation type="submission" date="2023-06" db="EMBL/GenBank/DDBJ databases">
        <authorList>
            <consortium name="Lawrence Berkeley National Laboratory"/>
            <person name="Haridas S."/>
            <person name="Hensen N."/>
            <person name="Bonometti L."/>
            <person name="Westerberg I."/>
            <person name="Brannstrom I.O."/>
            <person name="Guillou S."/>
            <person name="Cros-Aarteil S."/>
            <person name="Calhoun S."/>
            <person name="Kuo A."/>
            <person name="Mondo S."/>
            <person name="Pangilinan J."/>
            <person name="Riley R."/>
            <person name="Labutti K."/>
            <person name="Andreopoulos B."/>
            <person name="Lipzen A."/>
            <person name="Chen C."/>
            <person name="Yanf M."/>
            <person name="Daum C."/>
            <person name="Ng V."/>
            <person name="Clum A."/>
            <person name="Steindorff A."/>
            <person name="Ohm R."/>
            <person name="Martin F."/>
            <person name="Silar P."/>
            <person name="Natvig D."/>
            <person name="Lalanne C."/>
            <person name="Gautier V."/>
            <person name="Ament-Velasquez S.L."/>
            <person name="Kruys A."/>
            <person name="Hutchinson M.I."/>
            <person name="Powell A.J."/>
            <person name="Barry K."/>
            <person name="Miller A.N."/>
            <person name="Grigoriev I.V."/>
            <person name="Debuchy R."/>
            <person name="Gladieux P."/>
            <person name="Thoren M.H."/>
            <person name="Johannesson H."/>
        </authorList>
    </citation>
    <scope>NUCLEOTIDE SEQUENCE</scope>
    <source>
        <strain evidence="1">CBS 560.94</strain>
    </source>
</reference>
<accession>A0AAE0JKS8</accession>
<evidence type="ECO:0000313" key="1">
    <source>
        <dbReference type="EMBL" id="KAK3351480.1"/>
    </source>
</evidence>
<dbReference type="EMBL" id="JAUEPP010000002">
    <property type="protein sequence ID" value="KAK3351480.1"/>
    <property type="molecule type" value="Genomic_DNA"/>
</dbReference>
<dbReference type="RefSeq" id="XP_062684775.1">
    <property type="nucleotide sequence ID" value="XM_062830399.1"/>
</dbReference>
<protein>
    <submittedName>
        <fullName evidence="1">Uncharacterized protein</fullName>
    </submittedName>
</protein>
<keyword evidence="2" id="KW-1185">Reference proteome</keyword>
<gene>
    <name evidence="1" type="ORF">B0H65DRAFT_568683</name>
</gene>
<organism evidence="1 2">
    <name type="scientific">Neurospora tetraspora</name>
    <dbReference type="NCBI Taxonomy" id="94610"/>
    <lineage>
        <taxon>Eukaryota</taxon>
        <taxon>Fungi</taxon>
        <taxon>Dikarya</taxon>
        <taxon>Ascomycota</taxon>
        <taxon>Pezizomycotina</taxon>
        <taxon>Sordariomycetes</taxon>
        <taxon>Sordariomycetidae</taxon>
        <taxon>Sordariales</taxon>
        <taxon>Sordariaceae</taxon>
        <taxon>Neurospora</taxon>
    </lineage>
</organism>
<dbReference type="GeneID" id="87867553"/>
<reference evidence="1" key="1">
    <citation type="journal article" date="2023" name="Mol. Phylogenet. Evol.">
        <title>Genome-scale phylogeny and comparative genomics of the fungal order Sordariales.</title>
        <authorList>
            <person name="Hensen N."/>
            <person name="Bonometti L."/>
            <person name="Westerberg I."/>
            <person name="Brannstrom I.O."/>
            <person name="Guillou S."/>
            <person name="Cros-Aarteil S."/>
            <person name="Calhoun S."/>
            <person name="Haridas S."/>
            <person name="Kuo A."/>
            <person name="Mondo S."/>
            <person name="Pangilinan J."/>
            <person name="Riley R."/>
            <person name="LaButti K."/>
            <person name="Andreopoulos B."/>
            <person name="Lipzen A."/>
            <person name="Chen C."/>
            <person name="Yan M."/>
            <person name="Daum C."/>
            <person name="Ng V."/>
            <person name="Clum A."/>
            <person name="Steindorff A."/>
            <person name="Ohm R.A."/>
            <person name="Martin F."/>
            <person name="Silar P."/>
            <person name="Natvig D.O."/>
            <person name="Lalanne C."/>
            <person name="Gautier V."/>
            <person name="Ament-Velasquez S.L."/>
            <person name="Kruys A."/>
            <person name="Hutchinson M.I."/>
            <person name="Powell A.J."/>
            <person name="Barry K."/>
            <person name="Miller A.N."/>
            <person name="Grigoriev I.V."/>
            <person name="Debuchy R."/>
            <person name="Gladieux P."/>
            <person name="Hiltunen Thoren M."/>
            <person name="Johannesson H."/>
        </authorList>
    </citation>
    <scope>NUCLEOTIDE SEQUENCE</scope>
    <source>
        <strain evidence="1">CBS 560.94</strain>
    </source>
</reference>
<dbReference type="Proteomes" id="UP001278500">
    <property type="component" value="Unassembled WGS sequence"/>
</dbReference>
<comment type="caution">
    <text evidence="1">The sequence shown here is derived from an EMBL/GenBank/DDBJ whole genome shotgun (WGS) entry which is preliminary data.</text>
</comment>
<evidence type="ECO:0000313" key="2">
    <source>
        <dbReference type="Proteomes" id="UP001278500"/>
    </source>
</evidence>
<proteinExistence type="predicted"/>
<sequence length="230" mass="25233">MTKQKEYTFQRDAGVDVNVSPEWYTLASPFSWCAIGAESGSNSGGKIGQEFPKFGENAQLSPMLLQSLADKGLHQYSVERCILPFMLSQLLGTCNRRCGLFWETVPWTTARGGNIAHGGPCPCPIPYLLSPVRSLLGTQITGRTPAETVSTLPCTGSTLVRNQCNLDPGEALRLSFHSHWDSVHLSLLQPPNTITFRLRLRLQRSGSKPRDPMAVCALSQLSGTPHLRSH</sequence>
<dbReference type="AlphaFoldDB" id="A0AAE0JKS8"/>